<dbReference type="Gene3D" id="3.40.30.10">
    <property type="entry name" value="Glutaredoxin"/>
    <property type="match status" value="1"/>
</dbReference>
<reference evidence="1 2" key="1">
    <citation type="submission" date="2023-12" db="EMBL/GenBank/DDBJ databases">
        <title>A high-quality genome assembly for Dillenia turbinata (Dilleniales).</title>
        <authorList>
            <person name="Chanderbali A."/>
        </authorList>
    </citation>
    <scope>NUCLEOTIDE SEQUENCE [LARGE SCALE GENOMIC DNA]</scope>
    <source>
        <strain evidence="1">LSX21</strain>
        <tissue evidence="1">Leaf</tissue>
    </source>
</reference>
<feature type="non-terminal residue" evidence="1">
    <location>
        <position position="1"/>
    </location>
</feature>
<keyword evidence="2" id="KW-1185">Reference proteome</keyword>
<protein>
    <submittedName>
        <fullName evidence="1">Glutathione S-transferase, C-terminal</fullName>
    </submittedName>
</protein>
<dbReference type="Gene3D" id="1.20.1050.10">
    <property type="match status" value="1"/>
</dbReference>
<dbReference type="EMBL" id="JBAMMX010000002">
    <property type="protein sequence ID" value="KAK6945619.1"/>
    <property type="molecule type" value="Genomic_DNA"/>
</dbReference>
<evidence type="ECO:0000313" key="1">
    <source>
        <dbReference type="EMBL" id="KAK6945619.1"/>
    </source>
</evidence>
<feature type="non-terminal residue" evidence="1">
    <location>
        <position position="130"/>
    </location>
</feature>
<comment type="caution">
    <text evidence="1">The sequence shown here is derived from an EMBL/GenBank/DDBJ whole genome shotgun (WGS) entry which is preliminary data.</text>
</comment>
<evidence type="ECO:0000313" key="2">
    <source>
        <dbReference type="Proteomes" id="UP001370490"/>
    </source>
</evidence>
<dbReference type="AlphaFoldDB" id="A0AAN8W9H5"/>
<dbReference type="InterPro" id="IPR036282">
    <property type="entry name" value="Glutathione-S-Trfase_C_sf"/>
</dbReference>
<sequence>VGGELVLLDFWASPFCYRVKIALAEKGSRLKRGRKTCLEARVSGCSNQIRFIKTFRYSCTMENQSASPLTYYGDKFGFLDIIFIPLTSWFYALETFGGFKVEDHCPKLSSLLKRCNRRETVAKVLPRPQK</sequence>
<dbReference type="SUPFAM" id="SSF47616">
    <property type="entry name" value="GST C-terminal domain-like"/>
    <property type="match status" value="1"/>
</dbReference>
<gene>
    <name evidence="1" type="ORF">RJ641_013163</name>
</gene>
<accession>A0AAN8W9H5</accession>
<name>A0AAN8W9H5_9MAGN</name>
<proteinExistence type="predicted"/>
<dbReference type="Proteomes" id="UP001370490">
    <property type="component" value="Unassembled WGS sequence"/>
</dbReference>
<organism evidence="1 2">
    <name type="scientific">Dillenia turbinata</name>
    <dbReference type="NCBI Taxonomy" id="194707"/>
    <lineage>
        <taxon>Eukaryota</taxon>
        <taxon>Viridiplantae</taxon>
        <taxon>Streptophyta</taxon>
        <taxon>Embryophyta</taxon>
        <taxon>Tracheophyta</taxon>
        <taxon>Spermatophyta</taxon>
        <taxon>Magnoliopsida</taxon>
        <taxon>eudicotyledons</taxon>
        <taxon>Gunneridae</taxon>
        <taxon>Pentapetalae</taxon>
        <taxon>Dilleniales</taxon>
        <taxon>Dilleniaceae</taxon>
        <taxon>Dillenia</taxon>
    </lineage>
</organism>